<dbReference type="Proteomes" id="UP001564408">
    <property type="component" value="Unassembled WGS sequence"/>
</dbReference>
<gene>
    <name evidence="1" type="ORF">ABC977_12115</name>
</gene>
<proteinExistence type="predicted"/>
<sequence length="59" mass="6392">MRAFDAEQTLLQDLKDEGHIVLTKETEAYTVTAVRHPTLGKLVIVEGLDGQGVVVEAGE</sequence>
<reference evidence="1 2" key="1">
    <citation type="submission" date="2024-05" db="EMBL/GenBank/DDBJ databases">
        <title>Genome Sequence and Characterization of the New Strain Purple Sulfur Bacterium of Genus Thioalkalicoccus.</title>
        <authorList>
            <person name="Bryantseva I.A."/>
            <person name="Kyndt J.A."/>
            <person name="Imhoff J.F."/>
        </authorList>
    </citation>
    <scope>NUCLEOTIDE SEQUENCE [LARGE SCALE GENOMIC DNA]</scope>
    <source>
        <strain evidence="1 2">Um2</strain>
    </source>
</reference>
<organism evidence="1 2">
    <name type="scientific">Thioalkalicoccus limnaeus</name>
    <dbReference type="NCBI Taxonomy" id="120681"/>
    <lineage>
        <taxon>Bacteria</taxon>
        <taxon>Pseudomonadati</taxon>
        <taxon>Pseudomonadota</taxon>
        <taxon>Gammaproteobacteria</taxon>
        <taxon>Chromatiales</taxon>
        <taxon>Chromatiaceae</taxon>
        <taxon>Thioalkalicoccus</taxon>
    </lineage>
</organism>
<protein>
    <submittedName>
        <fullName evidence="1">Uncharacterized protein</fullName>
    </submittedName>
</protein>
<comment type="caution">
    <text evidence="1">The sequence shown here is derived from an EMBL/GenBank/DDBJ whole genome shotgun (WGS) entry which is preliminary data.</text>
</comment>
<accession>A0ABV4BFV2</accession>
<keyword evidence="2" id="KW-1185">Reference proteome</keyword>
<dbReference type="RefSeq" id="WP_369667534.1">
    <property type="nucleotide sequence ID" value="NZ_JBDKXB010000016.1"/>
</dbReference>
<dbReference type="EMBL" id="JBDKXB010000016">
    <property type="protein sequence ID" value="MEY6433147.1"/>
    <property type="molecule type" value="Genomic_DNA"/>
</dbReference>
<evidence type="ECO:0000313" key="2">
    <source>
        <dbReference type="Proteomes" id="UP001564408"/>
    </source>
</evidence>
<name>A0ABV4BFV2_9GAMM</name>
<evidence type="ECO:0000313" key="1">
    <source>
        <dbReference type="EMBL" id="MEY6433147.1"/>
    </source>
</evidence>